<dbReference type="EMBL" id="JAPFRF010000005">
    <property type="protein sequence ID" value="KAJ7332017.1"/>
    <property type="molecule type" value="Genomic_DNA"/>
</dbReference>
<gene>
    <name evidence="3" type="ORF">JRQ81_014197</name>
</gene>
<dbReference type="AlphaFoldDB" id="A0A9Q0XWV5"/>
<dbReference type="InterPro" id="IPR036291">
    <property type="entry name" value="NAD(P)-bd_dom_sf"/>
</dbReference>
<reference evidence="3" key="1">
    <citation type="journal article" date="2023" name="DNA Res.">
        <title>Chromosome-level genome assembly of Phrynocephalus forsythii using third-generation DNA sequencing and Hi-C analysis.</title>
        <authorList>
            <person name="Qi Y."/>
            <person name="Zhao W."/>
            <person name="Zhao Y."/>
            <person name="Niu C."/>
            <person name="Cao S."/>
            <person name="Zhang Y."/>
        </authorList>
    </citation>
    <scope>NUCLEOTIDE SEQUENCE</scope>
    <source>
        <tissue evidence="3">Muscle</tissue>
    </source>
</reference>
<keyword evidence="2" id="KW-0560">Oxidoreductase</keyword>
<dbReference type="Pfam" id="PF00106">
    <property type="entry name" value="adh_short"/>
    <property type="match status" value="1"/>
</dbReference>
<dbReference type="PRINTS" id="PR00081">
    <property type="entry name" value="GDHRDH"/>
</dbReference>
<dbReference type="InterPro" id="IPR002347">
    <property type="entry name" value="SDR_fam"/>
</dbReference>
<dbReference type="OrthoDB" id="5840532at2759"/>
<dbReference type="Gene3D" id="3.40.50.720">
    <property type="entry name" value="NAD(P)-binding Rossmann-like Domain"/>
    <property type="match status" value="1"/>
</dbReference>
<organism evidence="3 4">
    <name type="scientific">Phrynocephalus forsythii</name>
    <dbReference type="NCBI Taxonomy" id="171643"/>
    <lineage>
        <taxon>Eukaryota</taxon>
        <taxon>Metazoa</taxon>
        <taxon>Chordata</taxon>
        <taxon>Craniata</taxon>
        <taxon>Vertebrata</taxon>
        <taxon>Euteleostomi</taxon>
        <taxon>Lepidosauria</taxon>
        <taxon>Squamata</taxon>
        <taxon>Bifurcata</taxon>
        <taxon>Unidentata</taxon>
        <taxon>Episquamata</taxon>
        <taxon>Toxicofera</taxon>
        <taxon>Iguania</taxon>
        <taxon>Acrodonta</taxon>
        <taxon>Agamidae</taxon>
        <taxon>Agaminae</taxon>
        <taxon>Phrynocephalus</taxon>
    </lineage>
</organism>
<protein>
    <submittedName>
        <fullName evidence="3">Uncharacterized protein</fullName>
    </submittedName>
</protein>
<dbReference type="GO" id="GO:0016616">
    <property type="term" value="F:oxidoreductase activity, acting on the CH-OH group of donors, NAD or NADP as acceptor"/>
    <property type="evidence" value="ECO:0007669"/>
    <property type="project" value="TreeGrafter"/>
</dbReference>
<dbReference type="PANTHER" id="PTHR24322">
    <property type="entry name" value="PKSB"/>
    <property type="match status" value="1"/>
</dbReference>
<dbReference type="GO" id="GO:0005811">
    <property type="term" value="C:lipid droplet"/>
    <property type="evidence" value="ECO:0007669"/>
    <property type="project" value="TreeGrafter"/>
</dbReference>
<evidence type="ECO:0000313" key="3">
    <source>
        <dbReference type="EMBL" id="KAJ7332017.1"/>
    </source>
</evidence>
<evidence type="ECO:0000313" key="4">
    <source>
        <dbReference type="Proteomes" id="UP001142489"/>
    </source>
</evidence>
<name>A0A9Q0XWV5_9SAUR</name>
<dbReference type="PANTHER" id="PTHR24322:SF736">
    <property type="entry name" value="RETINOL DEHYDROGENASE 10"/>
    <property type="match status" value="1"/>
</dbReference>
<dbReference type="Proteomes" id="UP001142489">
    <property type="component" value="Unassembled WGS sequence"/>
</dbReference>
<comment type="similarity">
    <text evidence="1">Belongs to the short-chain dehydrogenases/reductases (SDR) family.</text>
</comment>
<evidence type="ECO:0000256" key="2">
    <source>
        <dbReference type="ARBA" id="ARBA00023002"/>
    </source>
</evidence>
<accession>A0A9Q0XWV5</accession>
<sequence length="202" mass="22283">MEILLMLGDASRLVNEGLVAFQDAIASPQFLRPALLSCRTKLTVKAFLPQMMKRGHGHIVTIAGSLGLLAAGCLEGYCASQFAVVGFHEALSHELKAKRVNSVKTTLVCPYFIDTGMFHGCGIRQELKSLLSPLKPDRFVKTAVQGILRNQHMICIPRVIYLAAVSKHLLPWDAQVLIQRFLGLDKCIPQKAICYHSAVRKC</sequence>
<comment type="caution">
    <text evidence="3">The sequence shown here is derived from an EMBL/GenBank/DDBJ whole genome shotgun (WGS) entry which is preliminary data.</text>
</comment>
<keyword evidence="4" id="KW-1185">Reference proteome</keyword>
<evidence type="ECO:0000256" key="1">
    <source>
        <dbReference type="ARBA" id="ARBA00006484"/>
    </source>
</evidence>
<dbReference type="SUPFAM" id="SSF51735">
    <property type="entry name" value="NAD(P)-binding Rossmann-fold domains"/>
    <property type="match status" value="1"/>
</dbReference>
<proteinExistence type="inferred from homology"/>